<comment type="caution">
    <text evidence="4">The sequence shown here is derived from an EMBL/GenBank/DDBJ whole genome shotgun (WGS) entry which is preliminary data.</text>
</comment>
<gene>
    <name evidence="4" type="primary">sufD</name>
    <name evidence="4" type="ORF">FRX97_02100</name>
</gene>
<proteinExistence type="inferred from homology"/>
<dbReference type="InterPro" id="IPR055346">
    <property type="entry name" value="Fe-S_cluster_assembly_SufBD"/>
</dbReference>
<dbReference type="Pfam" id="PF19295">
    <property type="entry name" value="SufBD_N"/>
    <property type="match status" value="1"/>
</dbReference>
<feature type="domain" description="SUF system FeS cluster assembly SufBD core" evidence="2">
    <location>
        <begin position="155"/>
        <end position="383"/>
    </location>
</feature>
<dbReference type="OrthoDB" id="9768262at2"/>
<evidence type="ECO:0000259" key="2">
    <source>
        <dbReference type="Pfam" id="PF01458"/>
    </source>
</evidence>
<dbReference type="Proteomes" id="UP000321168">
    <property type="component" value="Unassembled WGS sequence"/>
</dbReference>
<feature type="domain" description="SUF system FeS cluster assembly SufBD N-terminal" evidence="3">
    <location>
        <begin position="17"/>
        <end position="150"/>
    </location>
</feature>
<dbReference type="InterPro" id="IPR000825">
    <property type="entry name" value="SUF_FeS_clus_asmbl_SufBD_core"/>
</dbReference>
<evidence type="ECO:0000256" key="1">
    <source>
        <dbReference type="ARBA" id="ARBA00043967"/>
    </source>
</evidence>
<name>A0A5C6VIM8_9FLAO</name>
<accession>A0A5C6VIM8</accession>
<evidence type="ECO:0000259" key="3">
    <source>
        <dbReference type="Pfam" id="PF19295"/>
    </source>
</evidence>
<dbReference type="AlphaFoldDB" id="A0A5C6VIM8"/>
<sequence>MLTAESKVKNSFLSNLEPNNSVLANPLSKEAVELLHTADFPTRKSEFWKYSRTAKIQNGNFSFQENNNFNFNNAFSNNTIDIVNGKIQGNNTQGIIVKKLEDCSSEELSKIGTIANFHRDVFSLMHQAFFQDVLVITVPESTVIEEAVQINIASTGNNSVSFPRIFICAEELSKSKFIINTESEGDNQLLYVQSEIHVEANAKLHLELNNSANSDFLITDTAANVESGAVFHINTLCFDGNWQRNNLDINLIGEFAHAELNGIVMPNGAQHFDNHTMVSHCVPNCTSSENYKNVVDGKGTAIFNGKIMVHQDAQKTNAFQSSSNILLSDNATVNAKPELEIYADDVKCSHGSTTGKLNSEALFYLQSRGVPAREAKKLLLKAFAAEVLESISVDAVKELAETAIDKKLA</sequence>
<reference evidence="4 5" key="1">
    <citation type="submission" date="2019-08" db="EMBL/GenBank/DDBJ databases">
        <title>Genome of Luteibaculum oceani JCM 18817.</title>
        <authorList>
            <person name="Bowman J.P."/>
        </authorList>
    </citation>
    <scope>NUCLEOTIDE SEQUENCE [LARGE SCALE GENOMIC DNA]</scope>
    <source>
        <strain evidence="4 5">JCM 18817</strain>
    </source>
</reference>
<dbReference type="EMBL" id="VORB01000001">
    <property type="protein sequence ID" value="TXC85442.1"/>
    <property type="molecule type" value="Genomic_DNA"/>
</dbReference>
<evidence type="ECO:0000313" key="4">
    <source>
        <dbReference type="EMBL" id="TXC85442.1"/>
    </source>
</evidence>
<dbReference type="PANTHER" id="PTHR43575">
    <property type="entry name" value="PROTEIN ABCI7, CHLOROPLASTIC"/>
    <property type="match status" value="1"/>
</dbReference>
<organism evidence="4 5">
    <name type="scientific">Luteibaculum oceani</name>
    <dbReference type="NCBI Taxonomy" id="1294296"/>
    <lineage>
        <taxon>Bacteria</taxon>
        <taxon>Pseudomonadati</taxon>
        <taxon>Bacteroidota</taxon>
        <taxon>Flavobacteriia</taxon>
        <taxon>Flavobacteriales</taxon>
        <taxon>Luteibaculaceae</taxon>
        <taxon>Luteibaculum</taxon>
    </lineage>
</organism>
<protein>
    <submittedName>
        <fullName evidence="4">Fe-S cluster assembly protein SufD</fullName>
    </submittedName>
</protein>
<dbReference type="Pfam" id="PF01458">
    <property type="entry name" value="SUFBD_core"/>
    <property type="match status" value="1"/>
</dbReference>
<dbReference type="InterPro" id="IPR037284">
    <property type="entry name" value="SUF_FeS_clus_asmbl_SufBD_sf"/>
</dbReference>
<dbReference type="InterPro" id="IPR011542">
    <property type="entry name" value="SUF_FeS_clus_asmbl_SufD"/>
</dbReference>
<dbReference type="PANTHER" id="PTHR43575:SF1">
    <property type="entry name" value="PROTEIN ABCI7, CHLOROPLASTIC"/>
    <property type="match status" value="1"/>
</dbReference>
<keyword evidence="5" id="KW-1185">Reference proteome</keyword>
<dbReference type="NCBIfam" id="TIGR01981">
    <property type="entry name" value="sufD"/>
    <property type="match status" value="1"/>
</dbReference>
<comment type="similarity">
    <text evidence="1">Belongs to the iron-sulfur cluster assembly SufBD family.</text>
</comment>
<dbReference type="GO" id="GO:0016226">
    <property type="term" value="P:iron-sulfur cluster assembly"/>
    <property type="evidence" value="ECO:0007669"/>
    <property type="project" value="InterPro"/>
</dbReference>
<dbReference type="SUPFAM" id="SSF101960">
    <property type="entry name" value="Stabilizer of iron transporter SufD"/>
    <property type="match status" value="1"/>
</dbReference>
<dbReference type="InterPro" id="IPR045595">
    <property type="entry name" value="SufBD_N"/>
</dbReference>
<evidence type="ECO:0000313" key="5">
    <source>
        <dbReference type="Proteomes" id="UP000321168"/>
    </source>
</evidence>